<feature type="compositionally biased region" description="Polar residues" evidence="1">
    <location>
        <begin position="12"/>
        <end position="31"/>
    </location>
</feature>
<dbReference type="Proteomes" id="UP000467840">
    <property type="component" value="Chromosome 9"/>
</dbReference>
<keyword evidence="3" id="KW-1185">Reference proteome</keyword>
<name>A0A6A6M015_HEVBR</name>
<comment type="caution">
    <text evidence="2">The sequence shown here is derived from an EMBL/GenBank/DDBJ whole genome shotgun (WGS) entry which is preliminary data.</text>
</comment>
<evidence type="ECO:0000256" key="1">
    <source>
        <dbReference type="SAM" id="MobiDB-lite"/>
    </source>
</evidence>
<feature type="region of interest" description="Disordered" evidence="1">
    <location>
        <begin position="1"/>
        <end position="71"/>
    </location>
</feature>
<gene>
    <name evidence="2" type="ORF">GH714_023289</name>
</gene>
<dbReference type="PANTHER" id="PTHR36749:SF1">
    <property type="entry name" value="F7O18.3 PROTEIN"/>
    <property type="match status" value="1"/>
</dbReference>
<evidence type="ECO:0000313" key="3">
    <source>
        <dbReference type="Proteomes" id="UP000467840"/>
    </source>
</evidence>
<dbReference type="AlphaFoldDB" id="A0A6A6M015"/>
<dbReference type="EMBL" id="JAAGAX010000008">
    <property type="protein sequence ID" value="KAF2307012.1"/>
    <property type="molecule type" value="Genomic_DNA"/>
</dbReference>
<protein>
    <submittedName>
        <fullName evidence="2">Uncharacterized protein</fullName>
    </submittedName>
</protein>
<proteinExistence type="predicted"/>
<dbReference type="PANTHER" id="PTHR36749">
    <property type="entry name" value="F7O18.3 PROTEIN"/>
    <property type="match status" value="1"/>
</dbReference>
<sequence>MGDNLFEGLPRPSNQQLQNQQVEDNALNNREPSPLPPPPPAFVLKSALKRSKPMESNLDPEVTVPEKATAPGKRLRFKTTTDASETQLIEAMQKIASHIKTPTKFAKASKLCHIANSGWKCKARNQ</sequence>
<accession>A0A6A6M015</accession>
<organism evidence="2 3">
    <name type="scientific">Hevea brasiliensis</name>
    <name type="common">Para rubber tree</name>
    <name type="synonym">Siphonia brasiliensis</name>
    <dbReference type="NCBI Taxonomy" id="3981"/>
    <lineage>
        <taxon>Eukaryota</taxon>
        <taxon>Viridiplantae</taxon>
        <taxon>Streptophyta</taxon>
        <taxon>Embryophyta</taxon>
        <taxon>Tracheophyta</taxon>
        <taxon>Spermatophyta</taxon>
        <taxon>Magnoliopsida</taxon>
        <taxon>eudicotyledons</taxon>
        <taxon>Gunneridae</taxon>
        <taxon>Pentapetalae</taxon>
        <taxon>rosids</taxon>
        <taxon>fabids</taxon>
        <taxon>Malpighiales</taxon>
        <taxon>Euphorbiaceae</taxon>
        <taxon>Crotonoideae</taxon>
        <taxon>Micrandreae</taxon>
        <taxon>Hevea</taxon>
    </lineage>
</organism>
<reference evidence="2 3" key="1">
    <citation type="journal article" date="2020" name="Mol. Plant">
        <title>The Chromosome-Based Rubber Tree Genome Provides New Insights into Spurge Genome Evolution and Rubber Biosynthesis.</title>
        <authorList>
            <person name="Liu J."/>
            <person name="Shi C."/>
            <person name="Shi C.C."/>
            <person name="Li W."/>
            <person name="Zhang Q.J."/>
            <person name="Zhang Y."/>
            <person name="Li K."/>
            <person name="Lu H.F."/>
            <person name="Shi C."/>
            <person name="Zhu S.T."/>
            <person name="Xiao Z.Y."/>
            <person name="Nan H."/>
            <person name="Yue Y."/>
            <person name="Zhu X.G."/>
            <person name="Wu Y."/>
            <person name="Hong X.N."/>
            <person name="Fan G.Y."/>
            <person name="Tong Y."/>
            <person name="Zhang D."/>
            <person name="Mao C.L."/>
            <person name="Liu Y.L."/>
            <person name="Hao S.J."/>
            <person name="Liu W.Q."/>
            <person name="Lv M.Q."/>
            <person name="Zhang H.B."/>
            <person name="Liu Y."/>
            <person name="Hu-Tang G.R."/>
            <person name="Wang J.P."/>
            <person name="Wang J.H."/>
            <person name="Sun Y.H."/>
            <person name="Ni S.B."/>
            <person name="Chen W.B."/>
            <person name="Zhang X.C."/>
            <person name="Jiao Y.N."/>
            <person name="Eichler E.E."/>
            <person name="Li G.H."/>
            <person name="Liu X."/>
            <person name="Gao L.Z."/>
        </authorList>
    </citation>
    <scope>NUCLEOTIDE SEQUENCE [LARGE SCALE GENOMIC DNA]</scope>
    <source>
        <strain evidence="3">cv. GT1</strain>
        <tissue evidence="2">Leaf</tissue>
    </source>
</reference>
<evidence type="ECO:0000313" key="2">
    <source>
        <dbReference type="EMBL" id="KAF2307012.1"/>
    </source>
</evidence>